<evidence type="ECO:0000256" key="1">
    <source>
        <dbReference type="SAM" id="MobiDB-lite"/>
    </source>
</evidence>
<proteinExistence type="predicted"/>
<dbReference type="PANTHER" id="PTHR46601:SF1">
    <property type="entry name" value="ADF-H DOMAIN-CONTAINING PROTEIN"/>
    <property type="match status" value="1"/>
</dbReference>
<feature type="region of interest" description="Disordered" evidence="1">
    <location>
        <begin position="1"/>
        <end position="70"/>
    </location>
</feature>
<evidence type="ECO:0000313" key="2">
    <source>
        <dbReference type="EMBL" id="CAF1425985.1"/>
    </source>
</evidence>
<dbReference type="AlphaFoldDB" id="A0A815MW03"/>
<accession>A0A815MW03</accession>
<organism evidence="2 3">
    <name type="scientific">Rotaria sordida</name>
    <dbReference type="NCBI Taxonomy" id="392033"/>
    <lineage>
        <taxon>Eukaryota</taxon>
        <taxon>Metazoa</taxon>
        <taxon>Spiralia</taxon>
        <taxon>Gnathifera</taxon>
        <taxon>Rotifera</taxon>
        <taxon>Eurotatoria</taxon>
        <taxon>Bdelloidea</taxon>
        <taxon>Philodinida</taxon>
        <taxon>Philodinidae</taxon>
        <taxon>Rotaria</taxon>
    </lineage>
</organism>
<evidence type="ECO:0000313" key="3">
    <source>
        <dbReference type="Proteomes" id="UP000663882"/>
    </source>
</evidence>
<name>A0A815MW03_9BILA</name>
<dbReference type="Proteomes" id="UP000663882">
    <property type="component" value="Unassembled WGS sequence"/>
</dbReference>
<gene>
    <name evidence="2" type="ORF">RFH988_LOCUS35748</name>
</gene>
<feature type="compositionally biased region" description="Basic residues" evidence="1">
    <location>
        <begin position="23"/>
        <end position="46"/>
    </location>
</feature>
<dbReference type="EMBL" id="CAJNOO010005624">
    <property type="protein sequence ID" value="CAF1425985.1"/>
    <property type="molecule type" value="Genomic_DNA"/>
</dbReference>
<comment type="caution">
    <text evidence="2">The sequence shown here is derived from an EMBL/GenBank/DDBJ whole genome shotgun (WGS) entry which is preliminary data.</text>
</comment>
<dbReference type="PANTHER" id="PTHR46601">
    <property type="entry name" value="ULP_PROTEASE DOMAIN-CONTAINING PROTEIN"/>
    <property type="match status" value="1"/>
</dbReference>
<protein>
    <submittedName>
        <fullName evidence="2">Uncharacterized protein</fullName>
    </submittedName>
</protein>
<dbReference type="OrthoDB" id="10027967at2759"/>
<feature type="compositionally biased region" description="Basic and acidic residues" evidence="1">
    <location>
        <begin position="53"/>
        <end position="69"/>
    </location>
</feature>
<reference evidence="2" key="1">
    <citation type="submission" date="2021-02" db="EMBL/GenBank/DDBJ databases">
        <authorList>
            <person name="Nowell W R."/>
        </authorList>
    </citation>
    <scope>NUCLEOTIDE SEQUENCE</scope>
</reference>
<sequence length="732" mass="83682">MVSKKNDNIKQLQQKRKDEQKQMRRKSSTTYRLKIRERDRKRKAKQRLNSTLLKEKQPLEKTEARQKEGLRRRRAYMARLHRNIEYLTNLSYVQKAQIIRLQRQLLKQKQNNQRLRSLLNSNNKICDTSTADTDNNETESIDNSVMENMTVKDLFFNNLSPNAKQRAKARIIEQKEILPRGVNRNLRIELGLNISNPIHVSTYAPSKLKDLVINFMNRDDISKVLPDVKKMINGTPIRYRLHNLNILHEQFQAETGASISYSTFSNYVPIHVKKPSLSDWGTCLCSVCLNPQIKLEKLIQTRKLNDIDTDLCYILNDVTKTNNLITILNELKHRPENISYIEWQKEKLPNYNTPVSKKKCCTATLNDFISKFLTEIDILKEHIQRIKAQFSAFKQARLDALNTTHIATVQIDWSESFVLKQAREERSAYYNTQNISINSGYVWTKFNSYGFGALSDDTCHAGEATWASIHHLLIKLVKEQNINQINLITDSTVAQYRNKTIFYLMGQFARAYEIEFKWIYLEAGHGKGSADAMGAVIKKAMADAVAYKPDETFKDSKDLLKAIENRIDLKLHLYETKDIKKVKDTLPKLKSIKGTFELHEVSATKQGLIIVFLAEHCHAIKGKKSQQAGNKRGCLSLGAVCNSHTDCCGHDDPESGHCILCTGILPGLFGVGSRTCGCSKFSVAGSRDTGTLTDICDGKDRSGSRVCRTRVAPPGHMYYRGDDFYYGRGKKP</sequence>